<dbReference type="eggNOG" id="COG0526">
    <property type="taxonomic scope" value="Bacteria"/>
</dbReference>
<evidence type="ECO:0000313" key="2">
    <source>
        <dbReference type="EMBL" id="AGA69147.1"/>
    </source>
</evidence>
<dbReference type="Pfam" id="PF00085">
    <property type="entry name" value="Thioredoxin"/>
    <property type="match status" value="1"/>
</dbReference>
<dbReference type="InterPro" id="IPR013766">
    <property type="entry name" value="Thioredoxin_domain"/>
</dbReference>
<dbReference type="RefSeq" id="WP_015262137.1">
    <property type="nucleotide sequence ID" value="NC_019903.1"/>
</dbReference>
<protein>
    <submittedName>
        <fullName evidence="2">Thioredoxin domain-containing protein</fullName>
    </submittedName>
</protein>
<dbReference type="InterPro" id="IPR036249">
    <property type="entry name" value="Thioredoxin-like_sf"/>
</dbReference>
<keyword evidence="3" id="KW-1185">Reference proteome</keyword>
<dbReference type="OrthoDB" id="411356at2"/>
<gene>
    <name evidence="2" type="ordered locus">Desdi_1658</name>
</gene>
<evidence type="ECO:0000313" key="3">
    <source>
        <dbReference type="Proteomes" id="UP000010797"/>
    </source>
</evidence>
<evidence type="ECO:0000259" key="1">
    <source>
        <dbReference type="Pfam" id="PF00085"/>
    </source>
</evidence>
<feature type="domain" description="Thioredoxin" evidence="1">
    <location>
        <begin position="8"/>
        <end position="88"/>
    </location>
</feature>
<dbReference type="KEGG" id="ddl:Desdi_1658"/>
<proteinExistence type="predicted"/>
<dbReference type="SUPFAM" id="SSF52833">
    <property type="entry name" value="Thioredoxin-like"/>
    <property type="match status" value="1"/>
</dbReference>
<dbReference type="CDD" id="cd02947">
    <property type="entry name" value="TRX_family"/>
    <property type="match status" value="1"/>
</dbReference>
<name>L0F7J0_DESDL</name>
<sequence>MTYEPHHILQNQEHLEQLLKLEKLNLLYFSSSSCNVCHVFISKVLKLAKEYNIPVVEIDIQKHREVAGQTLVFTVPTLLVMHEGKEVLRESRFIDLQNVARLIEQVIA</sequence>
<dbReference type="EMBL" id="CP003344">
    <property type="protein sequence ID" value="AGA69147.1"/>
    <property type="molecule type" value="Genomic_DNA"/>
</dbReference>
<organism evidence="2 3">
    <name type="scientific">Desulfitobacterium dichloroeliminans (strain LMG P-21439 / DCA1)</name>
    <dbReference type="NCBI Taxonomy" id="871963"/>
    <lineage>
        <taxon>Bacteria</taxon>
        <taxon>Bacillati</taxon>
        <taxon>Bacillota</taxon>
        <taxon>Clostridia</taxon>
        <taxon>Eubacteriales</taxon>
        <taxon>Desulfitobacteriaceae</taxon>
        <taxon>Desulfitobacterium</taxon>
    </lineage>
</organism>
<dbReference type="STRING" id="871963.Desdi_1658"/>
<dbReference type="Gene3D" id="3.40.30.10">
    <property type="entry name" value="Glutaredoxin"/>
    <property type="match status" value="1"/>
</dbReference>
<dbReference type="Proteomes" id="UP000010797">
    <property type="component" value="Chromosome"/>
</dbReference>
<reference evidence="3" key="1">
    <citation type="submission" date="2012-02" db="EMBL/GenBank/DDBJ databases">
        <title>Complete sequence of Desulfitobacterium dichloroeliminans LMG P-21439.</title>
        <authorList>
            <person name="Lucas S."/>
            <person name="Han J."/>
            <person name="Lapidus A."/>
            <person name="Cheng J.-F."/>
            <person name="Goodwin L."/>
            <person name="Pitluck S."/>
            <person name="Peters L."/>
            <person name="Ovchinnikova G."/>
            <person name="Teshima H."/>
            <person name="Detter J.C."/>
            <person name="Han C."/>
            <person name="Tapia R."/>
            <person name="Land M."/>
            <person name="Hauser L."/>
            <person name="Kyrpides N."/>
            <person name="Ivanova N."/>
            <person name="Pagani I."/>
            <person name="Kruse T."/>
            <person name="de Vos W.M."/>
            <person name="Boon N."/>
            <person name="Smidt H."/>
            <person name="Woyke T."/>
        </authorList>
    </citation>
    <scope>NUCLEOTIDE SEQUENCE [LARGE SCALE GENOMIC DNA]</scope>
    <source>
        <strain evidence="3">LMG P-21439 / DCA1</strain>
    </source>
</reference>
<dbReference type="HOGENOM" id="CLU_090389_16_0_9"/>
<accession>L0F7J0</accession>
<dbReference type="AlphaFoldDB" id="L0F7J0"/>